<evidence type="ECO:0000256" key="4">
    <source>
        <dbReference type="ARBA" id="ARBA00022692"/>
    </source>
</evidence>
<feature type="transmembrane region" description="Helical" evidence="7">
    <location>
        <begin position="71"/>
        <end position="89"/>
    </location>
</feature>
<evidence type="ECO:0000256" key="5">
    <source>
        <dbReference type="ARBA" id="ARBA00022989"/>
    </source>
</evidence>
<proteinExistence type="inferred from homology"/>
<keyword evidence="10" id="KW-1185">Reference proteome</keyword>
<dbReference type="GeneID" id="27713917"/>
<keyword evidence="4 7" id="KW-0812">Transmembrane</keyword>
<feature type="transmembrane region" description="Helical" evidence="7">
    <location>
        <begin position="125"/>
        <end position="147"/>
    </location>
</feature>
<dbReference type="PANTHER" id="PTHR31595:SF67">
    <property type="entry name" value="WAX SYNTHASE DOMAIN-CONTAINING PROTEIN"/>
    <property type="match status" value="1"/>
</dbReference>
<evidence type="ECO:0000256" key="2">
    <source>
        <dbReference type="ARBA" id="ARBA00007282"/>
    </source>
</evidence>
<dbReference type="GO" id="GO:0008374">
    <property type="term" value="F:O-acyltransferase activity"/>
    <property type="evidence" value="ECO:0007669"/>
    <property type="project" value="InterPro"/>
</dbReference>
<evidence type="ECO:0000256" key="6">
    <source>
        <dbReference type="ARBA" id="ARBA00023136"/>
    </source>
</evidence>
<dbReference type="EMBL" id="KN848079">
    <property type="protein sequence ID" value="KIX95916.1"/>
    <property type="molecule type" value="Genomic_DNA"/>
</dbReference>
<evidence type="ECO:0000259" key="8">
    <source>
        <dbReference type="Pfam" id="PF13813"/>
    </source>
</evidence>
<dbReference type="GO" id="GO:0016020">
    <property type="term" value="C:membrane"/>
    <property type="evidence" value="ECO:0007669"/>
    <property type="project" value="UniProtKB-SubCell"/>
</dbReference>
<evidence type="ECO:0000256" key="3">
    <source>
        <dbReference type="ARBA" id="ARBA00022679"/>
    </source>
</evidence>
<dbReference type="AlphaFoldDB" id="A0A0D2IFT2"/>
<dbReference type="GO" id="GO:0006629">
    <property type="term" value="P:lipid metabolic process"/>
    <property type="evidence" value="ECO:0007669"/>
    <property type="project" value="InterPro"/>
</dbReference>
<dbReference type="InterPro" id="IPR044851">
    <property type="entry name" value="Wax_synthase"/>
</dbReference>
<dbReference type="Pfam" id="PF13813">
    <property type="entry name" value="MBOAT_2"/>
    <property type="match status" value="1"/>
</dbReference>
<feature type="domain" description="Wax synthase" evidence="8">
    <location>
        <begin position="338"/>
        <end position="444"/>
    </location>
</feature>
<name>A0A0D2IFT2_9EURO</name>
<feature type="transmembrane region" description="Helical" evidence="7">
    <location>
        <begin position="101"/>
        <end position="119"/>
    </location>
</feature>
<keyword evidence="3" id="KW-0808">Transferase</keyword>
<dbReference type="InterPro" id="IPR032805">
    <property type="entry name" value="Wax_synthase_dom"/>
</dbReference>
<keyword evidence="5 7" id="KW-1133">Transmembrane helix</keyword>
<sequence>MSKKGGEESQNSPQLLLLAISELTPTPTLYKQENLSSSASRGRMLSSYLQAEQRVRDDYAKTLQAGLVRPASSVVASLNFVLLIGWLFVSPSLSEACFQRSRLPFFLCISYISAWNLLYTRSIGVVGSIGVGLNSALCVVLAVNFILLHDPRTFKRLVLRPVPGPSGTDGRTQLAGRVGTYDGQGPERLLAWEPMPGNLWRRLFWILDLITSLRGVHWSWSSSASPPAIFCLNEACSNRTASAARNVSRFIIDYLLIDLLKCLMIADPYFLGYSTKAPPPHLSAYLTSPWGQYTYRLLLSTAGMYTAVDLEFASAALLQVNVLGPVMLGLNALPLTFPPIWGSPSAILCKGLRGFWGESWHQFFRMHFVSIGDAAADLLLKDERRSPRKYQSPDNKPLDGLKSSKARHVIRTVAVFLFSGLLHACASYTLLGPTKPFATFLFFALQPLGMAIQSACSKLFTSSYLSMLPDRWTTVIRQASNAGFTILWLWGTAGMFFDDMASGGMWLLDPIPVSFIRGLGLSKDDKRFWCW</sequence>
<protein>
    <recommendedName>
        <fullName evidence="8">Wax synthase domain-containing protein</fullName>
    </recommendedName>
</protein>
<dbReference type="Proteomes" id="UP000053411">
    <property type="component" value="Unassembled WGS sequence"/>
</dbReference>
<gene>
    <name evidence="9" type="ORF">Z520_08171</name>
</gene>
<evidence type="ECO:0000256" key="7">
    <source>
        <dbReference type="SAM" id="Phobius"/>
    </source>
</evidence>
<evidence type="ECO:0000256" key="1">
    <source>
        <dbReference type="ARBA" id="ARBA00004141"/>
    </source>
</evidence>
<evidence type="ECO:0000313" key="9">
    <source>
        <dbReference type="EMBL" id="KIX95916.1"/>
    </source>
</evidence>
<accession>A0A0D2IFT2</accession>
<organism evidence="9 10">
    <name type="scientific">Fonsecaea multimorphosa CBS 102226</name>
    <dbReference type="NCBI Taxonomy" id="1442371"/>
    <lineage>
        <taxon>Eukaryota</taxon>
        <taxon>Fungi</taxon>
        <taxon>Dikarya</taxon>
        <taxon>Ascomycota</taxon>
        <taxon>Pezizomycotina</taxon>
        <taxon>Eurotiomycetes</taxon>
        <taxon>Chaetothyriomycetidae</taxon>
        <taxon>Chaetothyriales</taxon>
        <taxon>Herpotrichiellaceae</taxon>
        <taxon>Fonsecaea</taxon>
    </lineage>
</organism>
<comment type="subcellular location">
    <subcellularLocation>
        <location evidence="1">Membrane</location>
        <topology evidence="1">Multi-pass membrane protein</topology>
    </subcellularLocation>
</comment>
<dbReference type="PANTHER" id="PTHR31595">
    <property type="entry name" value="LONG-CHAIN-ALCOHOL O-FATTY-ACYLTRANSFERASE 3-RELATED"/>
    <property type="match status" value="1"/>
</dbReference>
<evidence type="ECO:0000313" key="10">
    <source>
        <dbReference type="Proteomes" id="UP000053411"/>
    </source>
</evidence>
<comment type="similarity">
    <text evidence="2">Belongs to the wax synthase family.</text>
</comment>
<dbReference type="OrthoDB" id="2796277at2759"/>
<reference evidence="9 10" key="1">
    <citation type="submission" date="2015-01" db="EMBL/GenBank/DDBJ databases">
        <title>The Genome Sequence of Fonsecaea multimorphosa CBS 102226.</title>
        <authorList>
            <consortium name="The Broad Institute Genomics Platform"/>
            <person name="Cuomo C."/>
            <person name="de Hoog S."/>
            <person name="Gorbushina A."/>
            <person name="Stielow B."/>
            <person name="Teixiera M."/>
            <person name="Abouelleil A."/>
            <person name="Chapman S.B."/>
            <person name="Priest M."/>
            <person name="Young S.K."/>
            <person name="Wortman J."/>
            <person name="Nusbaum C."/>
            <person name="Birren B."/>
        </authorList>
    </citation>
    <scope>NUCLEOTIDE SEQUENCE [LARGE SCALE GENOMIC DNA]</scope>
    <source>
        <strain evidence="9 10">CBS 102226</strain>
    </source>
</reference>
<dbReference type="VEuPathDB" id="FungiDB:Z520_08171"/>
<keyword evidence="6 7" id="KW-0472">Membrane</keyword>
<dbReference type="RefSeq" id="XP_016630039.1">
    <property type="nucleotide sequence ID" value="XM_016778668.1"/>
</dbReference>